<dbReference type="InterPro" id="IPR044964">
    <property type="entry name" value="RCD1/SRO1-5"/>
</dbReference>
<evidence type="ECO:0000259" key="6">
    <source>
        <dbReference type="PROSITE" id="PS51879"/>
    </source>
</evidence>
<dbReference type="Proteomes" id="UP001634007">
    <property type="component" value="Unassembled WGS sequence"/>
</dbReference>
<evidence type="ECO:0000256" key="2">
    <source>
        <dbReference type="ARBA" id="ARBA00022473"/>
    </source>
</evidence>
<dbReference type="GO" id="GO:0005634">
    <property type="term" value="C:nucleus"/>
    <property type="evidence" value="ECO:0007669"/>
    <property type="project" value="UniProtKB-SubCell"/>
</dbReference>
<dbReference type="Gene3D" id="3.90.228.10">
    <property type="match status" value="1"/>
</dbReference>
<dbReference type="EMBL" id="JBJKBG010000002">
    <property type="protein sequence ID" value="KAL3748242.1"/>
    <property type="molecule type" value="Genomic_DNA"/>
</dbReference>
<evidence type="ECO:0000259" key="5">
    <source>
        <dbReference type="PROSITE" id="PS51059"/>
    </source>
</evidence>
<evidence type="ECO:0000256" key="1">
    <source>
        <dbReference type="ARBA" id="ARBA00004123"/>
    </source>
</evidence>
<keyword evidence="2" id="KW-0217">Developmental protein</keyword>
<dbReference type="SUPFAM" id="SSF56399">
    <property type="entry name" value="ADP-ribosylation"/>
    <property type="match status" value="1"/>
</dbReference>
<protein>
    <recommendedName>
        <fullName evidence="9">PARP</fullName>
    </recommendedName>
</protein>
<dbReference type="Pfam" id="PF12174">
    <property type="entry name" value="RST"/>
    <property type="match status" value="1"/>
</dbReference>
<dbReference type="InterPro" id="IPR022003">
    <property type="entry name" value="RST"/>
</dbReference>
<keyword evidence="4" id="KW-0539">Nucleus</keyword>
<comment type="subcellular location">
    <subcellularLocation>
        <location evidence="1">Nucleus</location>
    </subcellularLocation>
</comment>
<dbReference type="PANTHER" id="PTHR32263:SF12">
    <property type="entry name" value="INACTIVE POLY [ADP-RIBOSE] POLYMERASE SRO4-RELATED"/>
    <property type="match status" value="1"/>
</dbReference>
<feature type="domain" description="RST" evidence="6">
    <location>
        <begin position="279"/>
        <end position="350"/>
    </location>
</feature>
<sequence>MSDYIDQSSSLTVPTVTSDVVAEEFNHLAIDVERPDLNENDADDQVLDSPISNCLSIVSADQSGSASLLFDGSELMELSEGDTVHRFIKQTFVSKLGELGAQVTVVAIHQNDYSISSAKARAVAFQLYSEAVQKKGGSNTANVSYAWCATSKEEVPKIFSCGFNFSEKHENNGFFGCGVYFAPLNHPLESIVTAPVDNDGLRHMLLCRVILGKSELVSHGSEQSHPSSEQYDSGVDDLSSPRRYIIWSTHMNTHVLPEIVVSFRAPCFSRGSLRTPKKWNPNSPYIPFRFFMKEFSKTFPPSDIDLVSKYYKAYKERRMSKQLLVRIVRKITGDRWLIGIINSFRAKSAHQYGGGGMMHLVLPLYMRNCH</sequence>
<evidence type="ECO:0008006" key="9">
    <source>
        <dbReference type="Google" id="ProtNLM"/>
    </source>
</evidence>
<name>A0ABD3L9Y9_EUCGL</name>
<comment type="caution">
    <text evidence="7">The sequence shown here is derived from an EMBL/GenBank/DDBJ whole genome shotgun (WGS) entry which is preliminary data.</text>
</comment>
<dbReference type="InterPro" id="IPR012317">
    <property type="entry name" value="Poly(ADP-ribose)pol_cat_dom"/>
</dbReference>
<evidence type="ECO:0000256" key="4">
    <source>
        <dbReference type="ARBA" id="ARBA00023242"/>
    </source>
</evidence>
<dbReference type="PROSITE" id="PS51059">
    <property type="entry name" value="PARP_CATALYTIC"/>
    <property type="match status" value="1"/>
</dbReference>
<dbReference type="AlphaFoldDB" id="A0ABD3L9Y9"/>
<reference evidence="7 8" key="1">
    <citation type="submission" date="2024-11" db="EMBL/GenBank/DDBJ databases">
        <title>Chromosome-level genome assembly of Eucalyptus globulus Labill. provides insights into its genome evolution.</title>
        <authorList>
            <person name="Li X."/>
        </authorList>
    </citation>
    <scope>NUCLEOTIDE SEQUENCE [LARGE SCALE GENOMIC DNA]</scope>
    <source>
        <strain evidence="7">CL2024</strain>
        <tissue evidence="7">Fresh tender leaves</tissue>
    </source>
</reference>
<feature type="domain" description="PARP catalytic" evidence="5">
    <location>
        <begin position="61"/>
        <end position="284"/>
    </location>
</feature>
<gene>
    <name evidence="7" type="ORF">ACJRO7_009475</name>
</gene>
<dbReference type="Pfam" id="PF00644">
    <property type="entry name" value="PARP"/>
    <property type="match status" value="1"/>
</dbReference>
<evidence type="ECO:0000313" key="8">
    <source>
        <dbReference type="Proteomes" id="UP001634007"/>
    </source>
</evidence>
<dbReference type="PANTHER" id="PTHR32263">
    <property type="entry name" value="INACTIVE POLY [ADP-RIBOSE] POLYMERASE SRO4-RELATED"/>
    <property type="match status" value="1"/>
</dbReference>
<keyword evidence="8" id="KW-1185">Reference proteome</keyword>
<keyword evidence="3" id="KW-0346">Stress response</keyword>
<organism evidence="7 8">
    <name type="scientific">Eucalyptus globulus</name>
    <name type="common">Tasmanian blue gum</name>
    <dbReference type="NCBI Taxonomy" id="34317"/>
    <lineage>
        <taxon>Eukaryota</taxon>
        <taxon>Viridiplantae</taxon>
        <taxon>Streptophyta</taxon>
        <taxon>Embryophyta</taxon>
        <taxon>Tracheophyta</taxon>
        <taxon>Spermatophyta</taxon>
        <taxon>Magnoliopsida</taxon>
        <taxon>eudicotyledons</taxon>
        <taxon>Gunneridae</taxon>
        <taxon>Pentapetalae</taxon>
        <taxon>rosids</taxon>
        <taxon>malvids</taxon>
        <taxon>Myrtales</taxon>
        <taxon>Myrtaceae</taxon>
        <taxon>Myrtoideae</taxon>
        <taxon>Eucalypteae</taxon>
        <taxon>Eucalyptus</taxon>
    </lineage>
</organism>
<evidence type="ECO:0000313" key="7">
    <source>
        <dbReference type="EMBL" id="KAL3748242.1"/>
    </source>
</evidence>
<dbReference type="PROSITE" id="PS51879">
    <property type="entry name" value="RST"/>
    <property type="match status" value="1"/>
</dbReference>
<evidence type="ECO:0000256" key="3">
    <source>
        <dbReference type="ARBA" id="ARBA00023016"/>
    </source>
</evidence>
<proteinExistence type="predicted"/>
<accession>A0ABD3L9Y9</accession>